<dbReference type="AlphaFoldDB" id="A0A1T5H464"/>
<organism evidence="1 2">
    <name type="scientific">Dyadobacter psychrophilus</name>
    <dbReference type="NCBI Taxonomy" id="651661"/>
    <lineage>
        <taxon>Bacteria</taxon>
        <taxon>Pseudomonadati</taxon>
        <taxon>Bacteroidota</taxon>
        <taxon>Cytophagia</taxon>
        <taxon>Cytophagales</taxon>
        <taxon>Spirosomataceae</taxon>
        <taxon>Dyadobacter</taxon>
    </lineage>
</organism>
<name>A0A1T5H464_9BACT</name>
<dbReference type="SUPFAM" id="SSF48452">
    <property type="entry name" value="TPR-like"/>
    <property type="match status" value="1"/>
</dbReference>
<dbReference type="Gene3D" id="1.25.40.10">
    <property type="entry name" value="Tetratricopeptide repeat domain"/>
    <property type="match status" value="1"/>
</dbReference>
<evidence type="ECO:0000313" key="2">
    <source>
        <dbReference type="Proteomes" id="UP000190897"/>
    </source>
</evidence>
<dbReference type="EMBL" id="FUZA01000008">
    <property type="protein sequence ID" value="SKC15448.1"/>
    <property type="molecule type" value="Genomic_DNA"/>
</dbReference>
<dbReference type="STRING" id="651661.SAMN05660293_04854"/>
<proteinExistence type="predicted"/>
<keyword evidence="2" id="KW-1185">Reference proteome</keyword>
<reference evidence="2" key="1">
    <citation type="submission" date="2017-02" db="EMBL/GenBank/DDBJ databases">
        <authorList>
            <person name="Varghese N."/>
            <person name="Submissions S."/>
        </authorList>
    </citation>
    <scope>NUCLEOTIDE SEQUENCE [LARGE SCALE GENOMIC DNA]</scope>
    <source>
        <strain evidence="2">DSM 22270</strain>
    </source>
</reference>
<sequence>MDNRKPVSLLKLLMKESVVIWLAIFIPVFGFAQNTHLASAAPNTDTNLAQKKPLELKERRVLPLFGEVSKTSEQIDEEIRFLSECDKSFTSRAEASSFFTARAWEYLQEGSLDTACYRFNLAHLLNDKNVETYWGLGVISYQRENWVDAKRMLSRGIGLQGENVPLLVDLSTVDLKLYAITSRKEELDEAAALLNRATAIDSSYALGQYNLALLHYNLNDLDKSWEHLHKGRALDFNQMNLDFVELLKAKKPDPQGFFK</sequence>
<dbReference type="InterPro" id="IPR011990">
    <property type="entry name" value="TPR-like_helical_dom_sf"/>
</dbReference>
<dbReference type="Proteomes" id="UP000190897">
    <property type="component" value="Unassembled WGS sequence"/>
</dbReference>
<evidence type="ECO:0000313" key="1">
    <source>
        <dbReference type="EMBL" id="SKC15448.1"/>
    </source>
</evidence>
<gene>
    <name evidence="1" type="ORF">SAMN05660293_04854</name>
</gene>
<protein>
    <submittedName>
        <fullName evidence="1">Uncharacterized protein</fullName>
    </submittedName>
</protein>
<accession>A0A1T5H464</accession>